<reference evidence="7" key="1">
    <citation type="submission" date="2021-03" db="EMBL/GenBank/DDBJ databases">
        <title>Roseibium sp. CAU 1637 isolated from Incheon.</title>
        <authorList>
            <person name="Kim W."/>
        </authorList>
    </citation>
    <scope>NUCLEOTIDE SEQUENCE</scope>
    <source>
        <strain evidence="7">CAU 1637</strain>
    </source>
</reference>
<dbReference type="InterPro" id="IPR003339">
    <property type="entry name" value="ABC/ECF_trnsptr_transmembrane"/>
</dbReference>
<comment type="caution">
    <text evidence="7">The sequence shown here is derived from an EMBL/GenBank/DDBJ whole genome shotgun (WGS) entry which is preliminary data.</text>
</comment>
<evidence type="ECO:0000256" key="6">
    <source>
        <dbReference type="SAM" id="Phobius"/>
    </source>
</evidence>
<name>A0A939EUC5_9HYPH</name>
<evidence type="ECO:0000256" key="5">
    <source>
        <dbReference type="ARBA" id="ARBA00023136"/>
    </source>
</evidence>
<dbReference type="GO" id="GO:0005886">
    <property type="term" value="C:plasma membrane"/>
    <property type="evidence" value="ECO:0007669"/>
    <property type="project" value="TreeGrafter"/>
</dbReference>
<keyword evidence="8" id="KW-1185">Reference proteome</keyword>
<gene>
    <name evidence="7" type="ORF">J0X15_18715</name>
</gene>
<keyword evidence="4 6" id="KW-1133">Transmembrane helix</keyword>
<evidence type="ECO:0000256" key="3">
    <source>
        <dbReference type="ARBA" id="ARBA00022692"/>
    </source>
</evidence>
<evidence type="ECO:0000256" key="4">
    <source>
        <dbReference type="ARBA" id="ARBA00022989"/>
    </source>
</evidence>
<evidence type="ECO:0000256" key="2">
    <source>
        <dbReference type="ARBA" id="ARBA00008564"/>
    </source>
</evidence>
<dbReference type="Proteomes" id="UP000664779">
    <property type="component" value="Unassembled WGS sequence"/>
</dbReference>
<feature type="transmembrane region" description="Helical" evidence="6">
    <location>
        <begin position="85"/>
        <end position="105"/>
    </location>
</feature>
<protein>
    <submittedName>
        <fullName evidence="7">Energy-coupling factor transporter transmembrane protein EcfT</fullName>
    </submittedName>
</protein>
<dbReference type="RefSeq" id="WP_206944147.1">
    <property type="nucleotide sequence ID" value="NZ_JAFLNF010000009.1"/>
</dbReference>
<dbReference type="AlphaFoldDB" id="A0A939EUC5"/>
<comment type="similarity">
    <text evidence="2">Belongs to the CbiQ family.</text>
</comment>
<comment type="subcellular location">
    <subcellularLocation>
        <location evidence="1">Membrane</location>
        <topology evidence="1">Multi-pass membrane protein</topology>
    </subcellularLocation>
</comment>
<evidence type="ECO:0000313" key="7">
    <source>
        <dbReference type="EMBL" id="MBO0347269.1"/>
    </source>
</evidence>
<dbReference type="PANTHER" id="PTHR33514:SF13">
    <property type="entry name" value="PROTEIN ABCI12, CHLOROPLASTIC"/>
    <property type="match status" value="1"/>
</dbReference>
<dbReference type="EMBL" id="JAFLNF010000009">
    <property type="protein sequence ID" value="MBO0347269.1"/>
    <property type="molecule type" value="Genomic_DNA"/>
</dbReference>
<accession>A0A939EUC5</accession>
<dbReference type="Pfam" id="PF02361">
    <property type="entry name" value="CbiQ"/>
    <property type="match status" value="1"/>
</dbReference>
<feature type="transmembrane region" description="Helical" evidence="6">
    <location>
        <begin position="21"/>
        <end position="46"/>
    </location>
</feature>
<dbReference type="PANTHER" id="PTHR33514">
    <property type="entry name" value="PROTEIN ABCI12, CHLOROPLASTIC"/>
    <property type="match status" value="1"/>
</dbReference>
<evidence type="ECO:0000256" key="1">
    <source>
        <dbReference type="ARBA" id="ARBA00004141"/>
    </source>
</evidence>
<dbReference type="CDD" id="cd16914">
    <property type="entry name" value="EcfT"/>
    <property type="match status" value="1"/>
</dbReference>
<evidence type="ECO:0000313" key="8">
    <source>
        <dbReference type="Proteomes" id="UP000664779"/>
    </source>
</evidence>
<organism evidence="7 8">
    <name type="scientific">Roseibium limicola</name>
    <dbReference type="NCBI Taxonomy" id="2816037"/>
    <lineage>
        <taxon>Bacteria</taxon>
        <taxon>Pseudomonadati</taxon>
        <taxon>Pseudomonadota</taxon>
        <taxon>Alphaproteobacteria</taxon>
        <taxon>Hyphomicrobiales</taxon>
        <taxon>Stappiaceae</taxon>
        <taxon>Roseibium</taxon>
    </lineage>
</organism>
<keyword evidence="5 6" id="KW-0472">Membrane</keyword>
<feature type="transmembrane region" description="Helical" evidence="6">
    <location>
        <begin position="58"/>
        <end position="78"/>
    </location>
</feature>
<proteinExistence type="inferred from homology"/>
<sequence length="214" mass="22665">MISLYHPGTSWLHRLPAGGKLIALAVVSLALMSQTSLPMLGAALGVTLVLYRSLGPGWVGRLAVIRSLLPLALVLLAFHGLTGDWLLGAAVALRLVVLMTLANLVTLTTRMDAMLAAVEPLFRPLSLFGISPRVPSLAVVLVIRFVPVLHQVQLALREAWQARGGRKSSWRIVPPLIIQALKLADHVADALSARGGASGMVPSSGAMARQTESV</sequence>
<keyword evidence="3 6" id="KW-0812">Transmembrane</keyword>